<dbReference type="Pfam" id="PF07873">
    <property type="entry name" value="YabP"/>
    <property type="match status" value="1"/>
</dbReference>
<organism evidence="1 2">
    <name type="scientific">Candidatus Pelethenecus faecipullorum</name>
    <dbReference type="NCBI Taxonomy" id="2840900"/>
    <lineage>
        <taxon>Bacteria</taxon>
        <taxon>Bacillati</taxon>
        <taxon>Mycoplasmatota</taxon>
        <taxon>Mollicutes</taxon>
        <taxon>Candidatus Pelethenecus</taxon>
    </lineage>
</organism>
<evidence type="ECO:0000313" key="2">
    <source>
        <dbReference type="Proteomes" id="UP000886758"/>
    </source>
</evidence>
<accession>A0A9D1KJ36</accession>
<gene>
    <name evidence="1" type="ORF">IAD46_03950</name>
</gene>
<proteinExistence type="predicted"/>
<dbReference type="Proteomes" id="UP000886758">
    <property type="component" value="Unassembled WGS sequence"/>
</dbReference>
<dbReference type="AlphaFoldDB" id="A0A9D1KJ36"/>
<protein>
    <submittedName>
        <fullName evidence="1">YabP/YqfC family sporulation protein</fullName>
    </submittedName>
</protein>
<dbReference type="InterPro" id="IPR022476">
    <property type="entry name" value="Spore_YabP/YqfC"/>
</dbReference>
<reference evidence="1" key="1">
    <citation type="submission" date="2020-10" db="EMBL/GenBank/DDBJ databases">
        <authorList>
            <person name="Gilroy R."/>
        </authorList>
    </citation>
    <scope>NUCLEOTIDE SEQUENCE</scope>
    <source>
        <strain evidence="1">ChiW17-6978</strain>
    </source>
</reference>
<name>A0A9D1KJ36_9MOLU</name>
<comment type="caution">
    <text evidence="1">The sequence shown here is derived from an EMBL/GenBank/DDBJ whole genome shotgun (WGS) entry which is preliminary data.</text>
</comment>
<sequence length="76" mass="9025">MDLEYHDNILCIDNYKQIKHLSSDLIVLEGIEIRGENMHVLRLDAHQIVVRGCMNQWILRAEKHDIQNQNEQGRLF</sequence>
<reference evidence="1" key="2">
    <citation type="journal article" date="2021" name="PeerJ">
        <title>Extensive microbial diversity within the chicken gut microbiome revealed by metagenomics and culture.</title>
        <authorList>
            <person name="Gilroy R."/>
            <person name="Ravi A."/>
            <person name="Getino M."/>
            <person name="Pursley I."/>
            <person name="Horton D.L."/>
            <person name="Alikhan N.F."/>
            <person name="Baker D."/>
            <person name="Gharbi K."/>
            <person name="Hall N."/>
            <person name="Watson M."/>
            <person name="Adriaenssens E.M."/>
            <person name="Foster-Nyarko E."/>
            <person name="Jarju S."/>
            <person name="Secka A."/>
            <person name="Antonio M."/>
            <person name="Oren A."/>
            <person name="Chaudhuri R.R."/>
            <person name="La Ragione R."/>
            <person name="Hildebrand F."/>
            <person name="Pallen M.J."/>
        </authorList>
    </citation>
    <scope>NUCLEOTIDE SEQUENCE</scope>
    <source>
        <strain evidence="1">ChiW17-6978</strain>
    </source>
</reference>
<dbReference type="EMBL" id="DVLF01000120">
    <property type="protein sequence ID" value="HIT50161.1"/>
    <property type="molecule type" value="Genomic_DNA"/>
</dbReference>
<evidence type="ECO:0000313" key="1">
    <source>
        <dbReference type="EMBL" id="HIT50161.1"/>
    </source>
</evidence>